<protein>
    <submittedName>
        <fullName evidence="1">Uncharacterized protein</fullName>
    </submittedName>
</protein>
<dbReference type="EMBL" id="CP045273">
    <property type="protein sequence ID" value="QJX80392.1"/>
    <property type="molecule type" value="Genomic_DNA"/>
</dbReference>
<keyword evidence="1" id="KW-0614">Plasmid</keyword>
<dbReference type="AlphaFoldDB" id="A0A6M6E073"/>
<dbReference type="Proteomes" id="UP000501076">
    <property type="component" value="Plasmid pFDU301A"/>
</dbReference>
<reference evidence="1 2" key="1">
    <citation type="submission" date="2019-10" db="EMBL/GenBank/DDBJ databases">
        <title>Complete genome sequences for adaption low water activity.</title>
        <authorList>
            <person name="Zhao L."/>
            <person name="Zhong J."/>
        </authorList>
    </citation>
    <scope>NUCLEOTIDE SEQUENCE [LARGE SCALE GENOMIC DNA]</scope>
    <source>
        <strain evidence="1 2">FDU301</strain>
        <plasmid evidence="2">pfdu301a</plasmid>
    </source>
</reference>
<name>A0A6M6E073_PRIMG</name>
<evidence type="ECO:0000313" key="2">
    <source>
        <dbReference type="Proteomes" id="UP000501076"/>
    </source>
</evidence>
<gene>
    <name evidence="1" type="ORF">FDZ14_30360</name>
</gene>
<dbReference type="RefSeq" id="WP_171778381.1">
    <property type="nucleotide sequence ID" value="NZ_CP045273.1"/>
</dbReference>
<evidence type="ECO:0000313" key="1">
    <source>
        <dbReference type="EMBL" id="QJX80392.1"/>
    </source>
</evidence>
<geneLocation type="plasmid" evidence="2">
    <name>pfdu301a</name>
</geneLocation>
<accession>A0A6M6E073</accession>
<sequence>MNNRQAVSCFLIAAKAKGLNNSLIEEIADEMFELFDSKDKEEIECAGSKYYKKLKNEKAGFMKKFIREVIDKDDQQKANIIVKEALVTGKLTDEVATVMKYYELPEDTLEELENKLYSKA</sequence>
<proteinExistence type="predicted"/>
<organism evidence="1 2">
    <name type="scientific">Priestia megaterium</name>
    <name type="common">Bacillus megaterium</name>
    <dbReference type="NCBI Taxonomy" id="1404"/>
    <lineage>
        <taxon>Bacteria</taxon>
        <taxon>Bacillati</taxon>
        <taxon>Bacillota</taxon>
        <taxon>Bacilli</taxon>
        <taxon>Bacillales</taxon>
        <taxon>Bacillaceae</taxon>
        <taxon>Priestia</taxon>
    </lineage>
</organism>